<keyword evidence="4" id="KW-0963">Cytoplasm</keyword>
<dbReference type="HAMAP" id="MF_00909">
    <property type="entry name" value="FtsZ"/>
    <property type="match status" value="1"/>
</dbReference>
<dbReference type="PANTHER" id="PTHR30314">
    <property type="entry name" value="CELL DIVISION PROTEIN FTSZ-RELATED"/>
    <property type="match status" value="1"/>
</dbReference>
<dbReference type="NCBIfam" id="TIGR00065">
    <property type="entry name" value="ftsZ"/>
    <property type="match status" value="1"/>
</dbReference>
<keyword evidence="4 6" id="KW-0132">Cell division</keyword>
<comment type="function">
    <text evidence="4 6">Essential cell division protein that forms a contractile ring structure (Z ring) at the future cell division site. The regulation of the ring assembly controls the timing and the location of cell division. One of the functions of the FtsZ ring is to recruit other cell division proteins to the septum to produce a new cell wall between the dividing cells. Binds GTP and shows GTPase activity.</text>
</comment>
<dbReference type="Gene3D" id="3.30.1330.20">
    <property type="entry name" value="Tubulin/FtsZ, C-terminal domain"/>
    <property type="match status" value="1"/>
</dbReference>
<dbReference type="Pfam" id="PF00091">
    <property type="entry name" value="Tubulin"/>
    <property type="match status" value="1"/>
</dbReference>
<feature type="domain" description="Tubulin/FtsZ 2-layer sandwich" evidence="9">
    <location>
        <begin position="207"/>
        <end position="325"/>
    </location>
</feature>
<organism evidence="10 11">
    <name type="scientific">Salinivibrio sharmensis</name>
    <dbReference type="NCBI Taxonomy" id="390883"/>
    <lineage>
        <taxon>Bacteria</taxon>
        <taxon>Pseudomonadati</taxon>
        <taxon>Pseudomonadota</taxon>
        <taxon>Gammaproteobacteria</taxon>
        <taxon>Vibrionales</taxon>
        <taxon>Vibrionaceae</taxon>
        <taxon>Salinivibrio</taxon>
    </lineage>
</organism>
<keyword evidence="11" id="KW-1185">Reference proteome</keyword>
<dbReference type="SUPFAM" id="SSF52490">
    <property type="entry name" value="Tubulin nucleotide-binding domain-like"/>
    <property type="match status" value="1"/>
</dbReference>
<dbReference type="Gene3D" id="3.40.50.1440">
    <property type="entry name" value="Tubulin/FtsZ, GTPase domain"/>
    <property type="match status" value="1"/>
</dbReference>
<evidence type="ECO:0000313" key="11">
    <source>
        <dbReference type="Proteomes" id="UP000188627"/>
    </source>
</evidence>
<dbReference type="SMART" id="SM00865">
    <property type="entry name" value="Tubulin_C"/>
    <property type="match status" value="1"/>
</dbReference>
<dbReference type="InterPro" id="IPR036525">
    <property type="entry name" value="Tubulin/FtsZ_GTPase_sf"/>
</dbReference>
<dbReference type="EMBL" id="MUFC01000002">
    <property type="protein sequence ID" value="OOE90154.1"/>
    <property type="molecule type" value="Genomic_DNA"/>
</dbReference>
<evidence type="ECO:0000259" key="9">
    <source>
        <dbReference type="SMART" id="SM00865"/>
    </source>
</evidence>
<dbReference type="InterPro" id="IPR008280">
    <property type="entry name" value="Tub_FtsZ_C"/>
</dbReference>
<dbReference type="PRINTS" id="PR00423">
    <property type="entry name" value="CELLDVISFTSZ"/>
</dbReference>
<dbReference type="SMART" id="SM00864">
    <property type="entry name" value="Tubulin"/>
    <property type="match status" value="1"/>
</dbReference>
<proteinExistence type="inferred from homology"/>
<dbReference type="PANTHER" id="PTHR30314:SF3">
    <property type="entry name" value="MITOCHONDRIAL DIVISION PROTEIN FSZA"/>
    <property type="match status" value="1"/>
</dbReference>
<dbReference type="InterPro" id="IPR024757">
    <property type="entry name" value="FtsZ_C"/>
</dbReference>
<feature type="binding site" evidence="4">
    <location>
        <begin position="108"/>
        <end position="110"/>
    </location>
    <ligand>
        <name>GTP</name>
        <dbReference type="ChEBI" id="CHEBI:37565"/>
    </ligand>
</feature>
<dbReference type="SUPFAM" id="SSF55307">
    <property type="entry name" value="Tubulin C-terminal domain-like"/>
    <property type="match status" value="1"/>
</dbReference>
<gene>
    <name evidence="4" type="primary">ftsZ</name>
    <name evidence="10" type="ORF">BZG74_02270</name>
</gene>
<protein>
    <recommendedName>
        <fullName evidence="4 5">Cell division protein FtsZ</fullName>
    </recommendedName>
</protein>
<dbReference type="CDD" id="cd02201">
    <property type="entry name" value="FtsZ_type1"/>
    <property type="match status" value="1"/>
</dbReference>
<dbReference type="Pfam" id="PF12327">
    <property type="entry name" value="FtsZ_C"/>
    <property type="match status" value="1"/>
</dbReference>
<name>A0ABX3KJQ4_9GAMM</name>
<feature type="compositionally biased region" description="Polar residues" evidence="7">
    <location>
        <begin position="326"/>
        <end position="335"/>
    </location>
</feature>
<keyword evidence="4 6" id="KW-0131">Cell cycle</keyword>
<comment type="subunit">
    <text evidence="4">Homodimer. Polymerizes to form a dynamic ring structure in a strictly GTP-dependent manner. Interacts directly with several other division proteins.</text>
</comment>
<evidence type="ECO:0000256" key="4">
    <source>
        <dbReference type="HAMAP-Rule" id="MF_00909"/>
    </source>
</evidence>
<dbReference type="RefSeq" id="WP_077578709.1">
    <property type="nucleotide sequence ID" value="NZ_MUFC01000002.1"/>
</dbReference>
<accession>A0ABX3KJQ4</accession>
<dbReference type="InterPro" id="IPR018316">
    <property type="entry name" value="Tubulin/FtsZ_2-layer-sand-dom"/>
</dbReference>
<evidence type="ECO:0000256" key="6">
    <source>
        <dbReference type="RuleBase" id="RU000631"/>
    </source>
</evidence>
<dbReference type="PROSITE" id="PS01134">
    <property type="entry name" value="FTSZ_1"/>
    <property type="match status" value="1"/>
</dbReference>
<evidence type="ECO:0000256" key="5">
    <source>
        <dbReference type="NCBIfam" id="TIGR00065"/>
    </source>
</evidence>
<evidence type="ECO:0000256" key="2">
    <source>
        <dbReference type="ARBA" id="ARBA00022741"/>
    </source>
</evidence>
<feature type="region of interest" description="Disordered" evidence="7">
    <location>
        <begin position="322"/>
        <end position="391"/>
    </location>
</feature>
<keyword evidence="4 6" id="KW-0717">Septation</keyword>
<evidence type="ECO:0000256" key="1">
    <source>
        <dbReference type="ARBA" id="ARBA00009690"/>
    </source>
</evidence>
<keyword evidence="3 4" id="KW-0342">GTP-binding</keyword>
<comment type="caution">
    <text evidence="10">The sequence shown here is derived from an EMBL/GenBank/DDBJ whole genome shotgun (WGS) entry which is preliminary data.</text>
</comment>
<comment type="subcellular location">
    <subcellularLocation>
        <location evidence="4">Cytoplasm</location>
    </subcellularLocation>
    <text evidence="4">Assembles at midcell at the inner surface of the cytoplasmic membrane.</text>
</comment>
<dbReference type="InterPro" id="IPR020805">
    <property type="entry name" value="Cell_div_FtsZ_CS"/>
</dbReference>
<dbReference type="InterPro" id="IPR037103">
    <property type="entry name" value="Tubulin/FtsZ-like_C"/>
</dbReference>
<evidence type="ECO:0000313" key="10">
    <source>
        <dbReference type="EMBL" id="OOE90154.1"/>
    </source>
</evidence>
<comment type="similarity">
    <text evidence="1 4 6">Belongs to the FtsZ family.</text>
</comment>
<dbReference type="GO" id="GO:0051301">
    <property type="term" value="P:cell division"/>
    <property type="evidence" value="ECO:0007669"/>
    <property type="project" value="UniProtKB-KW"/>
</dbReference>
<feature type="binding site" evidence="4">
    <location>
        <position position="187"/>
    </location>
    <ligand>
        <name>GTP</name>
        <dbReference type="ChEBI" id="CHEBI:37565"/>
    </ligand>
</feature>
<evidence type="ECO:0000256" key="3">
    <source>
        <dbReference type="ARBA" id="ARBA00023134"/>
    </source>
</evidence>
<dbReference type="PROSITE" id="PS01135">
    <property type="entry name" value="FTSZ_2"/>
    <property type="match status" value="1"/>
</dbReference>
<dbReference type="InterPro" id="IPR003008">
    <property type="entry name" value="Tubulin_FtsZ_GTPase"/>
</dbReference>
<dbReference type="InterPro" id="IPR045061">
    <property type="entry name" value="FtsZ/CetZ"/>
</dbReference>
<dbReference type="InterPro" id="IPR000158">
    <property type="entry name" value="Cell_div_FtsZ"/>
</dbReference>
<feature type="binding site" evidence="4">
    <location>
        <position position="139"/>
    </location>
    <ligand>
        <name>GTP</name>
        <dbReference type="ChEBI" id="CHEBI:37565"/>
    </ligand>
</feature>
<reference evidence="11" key="1">
    <citation type="submission" date="2017-01" db="EMBL/GenBank/DDBJ databases">
        <title>Draft genome of the species Salinivibrio sharmensis.</title>
        <authorList>
            <person name="Lopez-Hermoso C."/>
            <person name="De La Haba R."/>
            <person name="Sanchez-Porro C."/>
            <person name="Ventosa A."/>
        </authorList>
    </citation>
    <scope>NUCLEOTIDE SEQUENCE [LARGE SCALE GENOMIC DNA]</scope>
    <source>
        <strain evidence="11">CBH463</strain>
    </source>
</reference>
<evidence type="ECO:0000256" key="7">
    <source>
        <dbReference type="SAM" id="MobiDB-lite"/>
    </source>
</evidence>
<feature type="domain" description="Tubulin/FtsZ GTPase" evidence="8">
    <location>
        <begin position="13"/>
        <end position="205"/>
    </location>
</feature>
<feature type="compositionally biased region" description="Low complexity" evidence="7">
    <location>
        <begin position="362"/>
        <end position="373"/>
    </location>
</feature>
<feature type="binding site" evidence="4">
    <location>
        <begin position="21"/>
        <end position="25"/>
    </location>
    <ligand>
        <name>GTP</name>
        <dbReference type="ChEBI" id="CHEBI:37565"/>
    </ligand>
</feature>
<evidence type="ECO:0000259" key="8">
    <source>
        <dbReference type="SMART" id="SM00864"/>
    </source>
</evidence>
<sequence>MFEPMMEMSDDAVIKVVGIGGGGGNAVEHMVRESIEGVDFISINTDAQALRKSSVGTVIQIGGDITKGLGAGANPQVGRDSALEDRDAIKAELEGADMVFIAAGMGGGTGTGGAPVIAEIAKEMGILTVAVVTKPFSFEGKKRLAFAEQGIEELSKNVDSLITIPNEKLLKVLGRGITLLDAFAKANDVLRNAVQGIAELITRPGHINVDFADVRTVMSEMGHAMMGSGVATGEDRAEEAAEMAISSPLLEDIDLAGARGVLVNITAGFDMRLDEFETVGNTVKAFASDNATVVIGTSMDPEMSDELRVTVVATGIGNERKPDITLVTNSQSGQAQAEPKKAQPLQEKPQAASANPAAKEQPAASSSNAAPKSQTEHDYLDIPAFLRKQAD</sequence>
<keyword evidence="2 4" id="KW-0547">Nucleotide-binding</keyword>
<feature type="binding site" evidence="4">
    <location>
        <position position="143"/>
    </location>
    <ligand>
        <name>GTP</name>
        <dbReference type="ChEBI" id="CHEBI:37565"/>
    </ligand>
</feature>
<dbReference type="Proteomes" id="UP000188627">
    <property type="component" value="Unassembled WGS sequence"/>
</dbReference>